<gene>
    <name evidence="7" type="ORF">QBC37DRAFT_78493</name>
</gene>
<comment type="similarity">
    <text evidence="1 3">Belongs to the scytalone dehydratase family.</text>
</comment>
<evidence type="ECO:0000256" key="1">
    <source>
        <dbReference type="ARBA" id="ARBA00008584"/>
    </source>
</evidence>
<protein>
    <submittedName>
        <fullName evidence="7">Scytalone dehydratase</fullName>
    </submittedName>
</protein>
<evidence type="ECO:0000313" key="7">
    <source>
        <dbReference type="EMBL" id="KAK4208427.1"/>
    </source>
</evidence>
<feature type="binding site" evidence="5">
    <location>
        <position position="47"/>
    </location>
    <ligand>
        <name>substrate</name>
    </ligand>
</feature>
<dbReference type="InterPro" id="IPR049884">
    <property type="entry name" value="Scytalone_dh"/>
</dbReference>
<dbReference type="SUPFAM" id="SSF54427">
    <property type="entry name" value="NTF2-like"/>
    <property type="match status" value="1"/>
</dbReference>
<evidence type="ECO:0000256" key="3">
    <source>
        <dbReference type="PIRNR" id="PIRNR024851"/>
    </source>
</evidence>
<dbReference type="PIRSF" id="PIRSF024851">
    <property type="entry name" value="SCD1"/>
    <property type="match status" value="1"/>
</dbReference>
<comment type="caution">
    <text evidence="7">The sequence shown here is derived from an EMBL/GenBank/DDBJ whole genome shotgun (WGS) entry which is preliminary data.</text>
</comment>
<evidence type="ECO:0000256" key="5">
    <source>
        <dbReference type="PIRSR" id="PIRSR024851-51"/>
    </source>
</evidence>
<accession>A0AAN6Y1I4</accession>
<sequence>MSAMASQPTLPDLLGCQAALYEWAESYDTKDWDRLTRCIAPTLRIDYRSFLNKLWEAMPAEAFVAMASDSHFLGNPRLKTQHFVGGAAKWEQTSDTEMTGFHQMRVAHQKYADDELTEVSMQGHGHGMATVWYRKVDGAWKFAGIEPGVRWGEFDYAKIFVDGEDKFGEGEK</sequence>
<dbReference type="Pfam" id="PF02982">
    <property type="entry name" value="Scytalone_dh"/>
    <property type="match status" value="1"/>
</dbReference>
<dbReference type="InterPro" id="IPR004235">
    <property type="entry name" value="Scytalone_dehydratase"/>
</dbReference>
<dbReference type="GO" id="GO:0030411">
    <property type="term" value="F:scytalone dehydratase activity"/>
    <property type="evidence" value="ECO:0007669"/>
    <property type="project" value="InterPro"/>
</dbReference>
<dbReference type="InterPro" id="IPR032710">
    <property type="entry name" value="NTF2-like_dom_sf"/>
</dbReference>
<feature type="active site" evidence="4">
    <location>
        <position position="82"/>
    </location>
</feature>
<evidence type="ECO:0000313" key="8">
    <source>
        <dbReference type="Proteomes" id="UP001301769"/>
    </source>
</evidence>
<name>A0AAN6Y1I4_9PEZI</name>
<evidence type="ECO:0000256" key="2">
    <source>
        <dbReference type="ARBA" id="ARBA00023239"/>
    </source>
</evidence>
<evidence type="ECO:0000259" key="6">
    <source>
        <dbReference type="Pfam" id="PF02982"/>
    </source>
</evidence>
<reference evidence="7" key="1">
    <citation type="journal article" date="2023" name="Mol. Phylogenet. Evol.">
        <title>Genome-scale phylogeny and comparative genomics of the fungal order Sordariales.</title>
        <authorList>
            <person name="Hensen N."/>
            <person name="Bonometti L."/>
            <person name="Westerberg I."/>
            <person name="Brannstrom I.O."/>
            <person name="Guillou S."/>
            <person name="Cros-Aarteil S."/>
            <person name="Calhoun S."/>
            <person name="Haridas S."/>
            <person name="Kuo A."/>
            <person name="Mondo S."/>
            <person name="Pangilinan J."/>
            <person name="Riley R."/>
            <person name="LaButti K."/>
            <person name="Andreopoulos B."/>
            <person name="Lipzen A."/>
            <person name="Chen C."/>
            <person name="Yan M."/>
            <person name="Daum C."/>
            <person name="Ng V."/>
            <person name="Clum A."/>
            <person name="Steindorff A."/>
            <person name="Ohm R.A."/>
            <person name="Martin F."/>
            <person name="Silar P."/>
            <person name="Natvig D.O."/>
            <person name="Lalanne C."/>
            <person name="Gautier V."/>
            <person name="Ament-Velasquez S.L."/>
            <person name="Kruys A."/>
            <person name="Hutchinson M.I."/>
            <person name="Powell A.J."/>
            <person name="Barry K."/>
            <person name="Miller A.N."/>
            <person name="Grigoriev I.V."/>
            <person name="Debuchy R."/>
            <person name="Gladieux P."/>
            <person name="Hiltunen Thoren M."/>
            <person name="Johannesson H."/>
        </authorList>
    </citation>
    <scope>NUCLEOTIDE SEQUENCE</scope>
    <source>
        <strain evidence="7">PSN293</strain>
    </source>
</reference>
<evidence type="ECO:0000256" key="4">
    <source>
        <dbReference type="PIRSR" id="PIRSR024851-50"/>
    </source>
</evidence>
<dbReference type="GO" id="GO:0006582">
    <property type="term" value="P:melanin metabolic process"/>
    <property type="evidence" value="ECO:0007669"/>
    <property type="project" value="InterPro"/>
</dbReference>
<dbReference type="EMBL" id="MU858244">
    <property type="protein sequence ID" value="KAK4208427.1"/>
    <property type="molecule type" value="Genomic_DNA"/>
</dbReference>
<feature type="active site" evidence="4">
    <location>
        <position position="108"/>
    </location>
</feature>
<organism evidence="7 8">
    <name type="scientific">Rhypophila decipiens</name>
    <dbReference type="NCBI Taxonomy" id="261697"/>
    <lineage>
        <taxon>Eukaryota</taxon>
        <taxon>Fungi</taxon>
        <taxon>Dikarya</taxon>
        <taxon>Ascomycota</taxon>
        <taxon>Pezizomycotina</taxon>
        <taxon>Sordariomycetes</taxon>
        <taxon>Sordariomycetidae</taxon>
        <taxon>Sordariales</taxon>
        <taxon>Naviculisporaceae</taxon>
        <taxon>Rhypophila</taxon>
    </lineage>
</organism>
<feature type="binding site" evidence="5">
    <location>
        <position position="27"/>
    </location>
    <ligand>
        <name>substrate</name>
    </ligand>
</feature>
<keyword evidence="2 3" id="KW-0456">Lyase</keyword>
<reference evidence="7" key="2">
    <citation type="submission" date="2023-05" db="EMBL/GenBank/DDBJ databases">
        <authorList>
            <consortium name="Lawrence Berkeley National Laboratory"/>
            <person name="Steindorff A."/>
            <person name="Hensen N."/>
            <person name="Bonometti L."/>
            <person name="Westerberg I."/>
            <person name="Brannstrom I.O."/>
            <person name="Guillou S."/>
            <person name="Cros-Aarteil S."/>
            <person name="Calhoun S."/>
            <person name="Haridas S."/>
            <person name="Kuo A."/>
            <person name="Mondo S."/>
            <person name="Pangilinan J."/>
            <person name="Riley R."/>
            <person name="Labutti K."/>
            <person name="Andreopoulos B."/>
            <person name="Lipzen A."/>
            <person name="Chen C."/>
            <person name="Yanf M."/>
            <person name="Daum C."/>
            <person name="Ng V."/>
            <person name="Clum A."/>
            <person name="Ohm R."/>
            <person name="Martin F."/>
            <person name="Silar P."/>
            <person name="Natvig D."/>
            <person name="Lalanne C."/>
            <person name="Gautier V."/>
            <person name="Ament-Velasquez S.L."/>
            <person name="Kruys A."/>
            <person name="Hutchinson M.I."/>
            <person name="Powell A.J."/>
            <person name="Barry K."/>
            <person name="Miller A.N."/>
            <person name="Grigoriev I.V."/>
            <person name="Debuchy R."/>
            <person name="Gladieux P."/>
            <person name="Thoren M.H."/>
            <person name="Johannesson H."/>
        </authorList>
    </citation>
    <scope>NUCLEOTIDE SEQUENCE</scope>
    <source>
        <strain evidence="7">PSN293</strain>
    </source>
</reference>
<dbReference type="Proteomes" id="UP001301769">
    <property type="component" value="Unassembled WGS sequence"/>
</dbReference>
<feature type="domain" description="Scytalone dehydratase-like" evidence="6">
    <location>
        <begin position="10"/>
        <end position="166"/>
    </location>
</feature>
<keyword evidence="8" id="KW-1185">Reference proteome</keyword>
<feature type="binding site" evidence="5">
    <location>
        <position position="50"/>
    </location>
    <ligand>
        <name>substrate</name>
    </ligand>
</feature>
<proteinExistence type="inferred from homology"/>
<dbReference type="Gene3D" id="3.10.450.50">
    <property type="match status" value="1"/>
</dbReference>
<dbReference type="AlphaFoldDB" id="A0AAN6Y1I4"/>